<reference evidence="3" key="1">
    <citation type="submission" date="2020-11" db="EMBL/GenBank/DDBJ databases">
        <title>Nocardioides sp. nov., isolated from Soil of Cynanchum wilfordii Hemsley rhizosphere.</title>
        <authorList>
            <person name="Lee J.-S."/>
            <person name="Suh M.K."/>
            <person name="Kim J.-S."/>
        </authorList>
    </citation>
    <scope>NUCLEOTIDE SEQUENCE</scope>
    <source>
        <strain evidence="3">KCTC 19275</strain>
    </source>
</reference>
<dbReference type="CDD" id="cd07814">
    <property type="entry name" value="SRPBCC_CalC_Aha1-like"/>
    <property type="match status" value="1"/>
</dbReference>
<dbReference type="AlphaFoldDB" id="A0A930VA30"/>
<dbReference type="Gene3D" id="3.30.530.20">
    <property type="match status" value="1"/>
</dbReference>
<evidence type="ECO:0000313" key="4">
    <source>
        <dbReference type="Proteomes" id="UP000640489"/>
    </source>
</evidence>
<gene>
    <name evidence="3" type="ORF">ISU07_06250</name>
</gene>
<dbReference type="InterPro" id="IPR023393">
    <property type="entry name" value="START-like_dom_sf"/>
</dbReference>
<sequence>MPTELRHVVSIPAPPAAVFPYLVEPSQLVRWMGDRGRVEAVDGGAYELDINGVLVRGHIIECRPPKRLVIAWGHRDSVELPPGSSTVEIRLRESDDGGTLLEVVHSGLPTTQLDQHGTGWEHFLARLALAAAGDDPGPDPFAPTAG</sequence>
<evidence type="ECO:0000313" key="3">
    <source>
        <dbReference type="EMBL" id="MBF4762722.1"/>
    </source>
</evidence>
<dbReference type="InterPro" id="IPR013538">
    <property type="entry name" value="ASHA1/2-like_C"/>
</dbReference>
<dbReference type="Proteomes" id="UP000640489">
    <property type="component" value="Unassembled WGS sequence"/>
</dbReference>
<dbReference type="EMBL" id="JADKPN010000002">
    <property type="protein sequence ID" value="MBF4762722.1"/>
    <property type="molecule type" value="Genomic_DNA"/>
</dbReference>
<protein>
    <submittedName>
        <fullName evidence="3">SRPBCC domain-containing protein</fullName>
    </submittedName>
</protein>
<comment type="similarity">
    <text evidence="1">Belongs to the AHA1 family.</text>
</comment>
<organism evidence="3 4">
    <name type="scientific">Nocardioides islandensis</name>
    <dbReference type="NCBI Taxonomy" id="433663"/>
    <lineage>
        <taxon>Bacteria</taxon>
        <taxon>Bacillati</taxon>
        <taxon>Actinomycetota</taxon>
        <taxon>Actinomycetes</taxon>
        <taxon>Propionibacteriales</taxon>
        <taxon>Nocardioidaceae</taxon>
        <taxon>Nocardioides</taxon>
    </lineage>
</organism>
<comment type="caution">
    <text evidence="3">The sequence shown here is derived from an EMBL/GenBank/DDBJ whole genome shotgun (WGS) entry which is preliminary data.</text>
</comment>
<dbReference type="Pfam" id="PF08327">
    <property type="entry name" value="AHSA1"/>
    <property type="match status" value="1"/>
</dbReference>
<evidence type="ECO:0000256" key="1">
    <source>
        <dbReference type="ARBA" id="ARBA00006817"/>
    </source>
</evidence>
<keyword evidence="4" id="KW-1185">Reference proteome</keyword>
<dbReference type="RefSeq" id="WP_194705907.1">
    <property type="nucleotide sequence ID" value="NZ_JADKPN010000002.1"/>
</dbReference>
<evidence type="ECO:0000259" key="2">
    <source>
        <dbReference type="Pfam" id="PF08327"/>
    </source>
</evidence>
<dbReference type="SUPFAM" id="SSF55961">
    <property type="entry name" value="Bet v1-like"/>
    <property type="match status" value="1"/>
</dbReference>
<feature type="domain" description="Activator of Hsp90 ATPase homologue 1/2-like C-terminal" evidence="2">
    <location>
        <begin position="13"/>
        <end position="128"/>
    </location>
</feature>
<proteinExistence type="inferred from homology"/>
<accession>A0A930VA30</accession>
<name>A0A930VA30_9ACTN</name>